<evidence type="ECO:0000259" key="3">
    <source>
        <dbReference type="Pfam" id="PF01408"/>
    </source>
</evidence>
<dbReference type="SUPFAM" id="SSF51735">
    <property type="entry name" value="NAD(P)-binding Rossmann-fold domains"/>
    <property type="match status" value="1"/>
</dbReference>
<organism evidence="5 6">
    <name type="scientific">Streptomyces orinoci</name>
    <name type="common">Streptoverticillium orinoci</name>
    <dbReference type="NCBI Taxonomy" id="67339"/>
    <lineage>
        <taxon>Bacteria</taxon>
        <taxon>Bacillati</taxon>
        <taxon>Actinomycetota</taxon>
        <taxon>Actinomycetes</taxon>
        <taxon>Kitasatosporales</taxon>
        <taxon>Streptomycetaceae</taxon>
        <taxon>Streptomyces</taxon>
    </lineage>
</organism>
<comment type="caution">
    <text evidence="5">The sequence shown here is derived from an EMBL/GenBank/DDBJ whole genome shotgun (WGS) entry which is preliminary data.</text>
</comment>
<reference evidence="5 6" key="1">
    <citation type="submission" date="2024-06" db="EMBL/GenBank/DDBJ databases">
        <title>The Natural Products Discovery Center: Release of the First 8490 Sequenced Strains for Exploring Actinobacteria Biosynthetic Diversity.</title>
        <authorList>
            <person name="Kalkreuter E."/>
            <person name="Kautsar S.A."/>
            <person name="Yang D."/>
            <person name="Bader C.D."/>
            <person name="Teijaro C.N."/>
            <person name="Fluegel L."/>
            <person name="Davis C.M."/>
            <person name="Simpson J.R."/>
            <person name="Lauterbach L."/>
            <person name="Steele A.D."/>
            <person name="Gui C."/>
            <person name="Meng S."/>
            <person name="Li G."/>
            <person name="Viehrig K."/>
            <person name="Ye F."/>
            <person name="Su P."/>
            <person name="Kiefer A.F."/>
            <person name="Nichols A."/>
            <person name="Cepeda A.J."/>
            <person name="Yan W."/>
            <person name="Fan B."/>
            <person name="Jiang Y."/>
            <person name="Adhikari A."/>
            <person name="Zheng C.-J."/>
            <person name="Schuster L."/>
            <person name="Cowan T.M."/>
            <person name="Smanski M.J."/>
            <person name="Chevrette M.G."/>
            <person name="De Carvalho L.P.S."/>
            <person name="Shen B."/>
        </authorList>
    </citation>
    <scope>NUCLEOTIDE SEQUENCE [LARGE SCALE GENOMIC DNA]</scope>
    <source>
        <strain evidence="5 6">NPDC052347</strain>
    </source>
</reference>
<dbReference type="Proteomes" id="UP001552594">
    <property type="component" value="Unassembled WGS sequence"/>
</dbReference>
<dbReference type="InterPro" id="IPR000683">
    <property type="entry name" value="Gfo/Idh/MocA-like_OxRdtase_N"/>
</dbReference>
<dbReference type="Pfam" id="PF01408">
    <property type="entry name" value="GFO_IDH_MocA"/>
    <property type="match status" value="1"/>
</dbReference>
<name>A0ABV3JV06_STRON</name>
<dbReference type="Gene3D" id="3.40.50.720">
    <property type="entry name" value="NAD(P)-binding Rossmann-like Domain"/>
    <property type="match status" value="1"/>
</dbReference>
<proteinExistence type="inferred from homology"/>
<dbReference type="SUPFAM" id="SSF55347">
    <property type="entry name" value="Glyceraldehyde-3-phosphate dehydrogenase-like, C-terminal domain"/>
    <property type="match status" value="1"/>
</dbReference>
<dbReference type="Pfam" id="PF02894">
    <property type="entry name" value="GFO_IDH_MocA_C"/>
    <property type="match status" value="1"/>
</dbReference>
<dbReference type="EMBL" id="JBFAUK010000005">
    <property type="protein sequence ID" value="MEV5506674.1"/>
    <property type="molecule type" value="Genomic_DNA"/>
</dbReference>
<evidence type="ECO:0000313" key="6">
    <source>
        <dbReference type="Proteomes" id="UP001552594"/>
    </source>
</evidence>
<dbReference type="InterPro" id="IPR036291">
    <property type="entry name" value="NAD(P)-bd_dom_sf"/>
</dbReference>
<dbReference type="InterPro" id="IPR004104">
    <property type="entry name" value="Gfo/Idh/MocA-like_OxRdtase_C"/>
</dbReference>
<keyword evidence="6" id="KW-1185">Reference proteome</keyword>
<dbReference type="PANTHER" id="PTHR43818:SF11">
    <property type="entry name" value="BCDNA.GH03377"/>
    <property type="match status" value="1"/>
</dbReference>
<gene>
    <name evidence="5" type="ORF">AB0L16_09375</name>
</gene>
<protein>
    <submittedName>
        <fullName evidence="5">Gfo/Idh/MocA family oxidoreductase</fullName>
    </submittedName>
</protein>
<dbReference type="PANTHER" id="PTHR43818">
    <property type="entry name" value="BCDNA.GH03377"/>
    <property type="match status" value="1"/>
</dbReference>
<evidence type="ECO:0000259" key="4">
    <source>
        <dbReference type="Pfam" id="PF02894"/>
    </source>
</evidence>
<comment type="similarity">
    <text evidence="1">Belongs to the Gfo/Idh/MocA family.</text>
</comment>
<keyword evidence="2" id="KW-0560">Oxidoreductase</keyword>
<evidence type="ECO:0000256" key="1">
    <source>
        <dbReference type="ARBA" id="ARBA00010928"/>
    </source>
</evidence>
<dbReference type="Gene3D" id="3.30.360.10">
    <property type="entry name" value="Dihydrodipicolinate Reductase, domain 2"/>
    <property type="match status" value="1"/>
</dbReference>
<evidence type="ECO:0000313" key="5">
    <source>
        <dbReference type="EMBL" id="MEV5506674.1"/>
    </source>
</evidence>
<dbReference type="RefSeq" id="WP_109279731.1">
    <property type="nucleotide sequence ID" value="NZ_JBFAUK010000005.1"/>
</dbReference>
<feature type="domain" description="Gfo/Idh/MocA-like oxidoreductase C-terminal" evidence="4">
    <location>
        <begin position="142"/>
        <end position="345"/>
    </location>
</feature>
<sequence length="348" mass="36522">MSGGVHGDVVRIGIIGLGQVSADHVAGYRALAGEAEITAVCDTDPAALLPVAADLGVAGHLDHRELLAREDVDAVVVLLPHLLHGPVVRDALAAGKHVTVEKPLAATAAEGEELAALATELGLVLSVSENSRFVESYMQVAELIARGGPGPVRLVRGLIHGSAVPEYRDDTALWKRQEHGFAAILDAATHFFYVLAWMFGPVAAVQAVTRHWAAGHLPGVEVEDGAIVTGTLECGAFFSIEVGLALELPWGERFEVYGDRASILCDQLRDPPVIIHQGAHDPGVPLAGVPAEPRTWRASSMARGAADFVRALRDGRAPSVDTGHAVHAVRVAEAAYRSVRAGGAVQTV</sequence>
<accession>A0ABV3JV06</accession>
<feature type="domain" description="Gfo/Idh/MocA-like oxidoreductase N-terminal" evidence="3">
    <location>
        <begin position="10"/>
        <end position="127"/>
    </location>
</feature>
<dbReference type="InterPro" id="IPR050463">
    <property type="entry name" value="Gfo/Idh/MocA_oxidrdct_glycsds"/>
</dbReference>
<evidence type="ECO:0000256" key="2">
    <source>
        <dbReference type="ARBA" id="ARBA00023002"/>
    </source>
</evidence>